<dbReference type="InterPro" id="IPR001885">
    <property type="entry name" value="LipOase_mml"/>
</dbReference>
<dbReference type="Gene3D" id="1.20.245.10">
    <property type="entry name" value="Lipoxygenase-1, Domain 5"/>
    <property type="match status" value="1"/>
</dbReference>
<evidence type="ECO:0000256" key="1">
    <source>
        <dbReference type="ARBA" id="ARBA00004496"/>
    </source>
</evidence>
<evidence type="ECO:0000256" key="8">
    <source>
        <dbReference type="PROSITE-ProRule" id="PRU00152"/>
    </source>
</evidence>
<keyword evidence="6" id="KW-0560">Oxidoreductase</keyword>
<dbReference type="SUPFAM" id="SSF48484">
    <property type="entry name" value="Lipoxigenase"/>
    <property type="match status" value="1"/>
</dbReference>
<reference evidence="12 13" key="1">
    <citation type="submission" date="2022-05" db="EMBL/GenBank/DDBJ databases">
        <authorList>
            <consortium name="Genoscope - CEA"/>
            <person name="William W."/>
        </authorList>
    </citation>
    <scope>NUCLEOTIDE SEQUENCE [LARGE SCALE GENOMIC DNA]</scope>
</reference>
<protein>
    <submittedName>
        <fullName evidence="12">Uncharacterized protein</fullName>
    </submittedName>
</protein>
<dbReference type="PROSITE" id="PS00081">
    <property type="entry name" value="LIPOXYGENASE_2"/>
    <property type="match status" value="1"/>
</dbReference>
<gene>
    <name evidence="12" type="ORF">PEVE_00019753</name>
</gene>
<feature type="domain" description="Lipoxygenase" evidence="11">
    <location>
        <begin position="527"/>
        <end position="1075"/>
    </location>
</feature>
<dbReference type="PROSITE" id="PS50095">
    <property type="entry name" value="PLAT"/>
    <property type="match status" value="1"/>
</dbReference>
<keyword evidence="13" id="KW-1185">Reference proteome</keyword>
<dbReference type="InterPro" id="IPR000907">
    <property type="entry name" value="LipOase"/>
</dbReference>
<evidence type="ECO:0000256" key="7">
    <source>
        <dbReference type="ARBA" id="ARBA00023098"/>
    </source>
</evidence>
<keyword evidence="4" id="KW-0479">Metal-binding</keyword>
<keyword evidence="3" id="KW-0963">Cytoplasm</keyword>
<dbReference type="InterPro" id="IPR020834">
    <property type="entry name" value="LipOase_CS"/>
</dbReference>
<evidence type="ECO:0000256" key="6">
    <source>
        <dbReference type="ARBA" id="ARBA00023002"/>
    </source>
</evidence>
<dbReference type="InterPro" id="IPR036226">
    <property type="entry name" value="LipOase_C_sf"/>
</dbReference>
<name>A0ABN8M2D1_9CNID</name>
<organism evidence="12 13">
    <name type="scientific">Porites evermanni</name>
    <dbReference type="NCBI Taxonomy" id="104178"/>
    <lineage>
        <taxon>Eukaryota</taxon>
        <taxon>Metazoa</taxon>
        <taxon>Cnidaria</taxon>
        <taxon>Anthozoa</taxon>
        <taxon>Hexacorallia</taxon>
        <taxon>Scleractinia</taxon>
        <taxon>Fungiina</taxon>
        <taxon>Poritidae</taxon>
        <taxon>Porites</taxon>
    </lineage>
</organism>
<dbReference type="PANTHER" id="PTHR11771">
    <property type="entry name" value="LIPOXYGENASE"/>
    <property type="match status" value="1"/>
</dbReference>
<feature type="region of interest" description="Disordered" evidence="9">
    <location>
        <begin position="1"/>
        <end position="38"/>
    </location>
</feature>
<feature type="domain" description="PLAT" evidence="10">
    <location>
        <begin position="411"/>
        <end position="529"/>
    </location>
</feature>
<keyword evidence="5" id="KW-0223">Dioxygenase</keyword>
<evidence type="ECO:0000256" key="9">
    <source>
        <dbReference type="SAM" id="MobiDB-lite"/>
    </source>
</evidence>
<dbReference type="Gene3D" id="3.10.450.60">
    <property type="match status" value="1"/>
</dbReference>
<accession>A0ABN8M2D1</accession>
<dbReference type="InterPro" id="IPR036392">
    <property type="entry name" value="PLAT/LH2_dom_sf"/>
</dbReference>
<dbReference type="InterPro" id="IPR020835">
    <property type="entry name" value="Catalase_sf"/>
</dbReference>
<dbReference type="PRINTS" id="PR00087">
    <property type="entry name" value="LIPOXYGENASE"/>
</dbReference>
<evidence type="ECO:0000313" key="13">
    <source>
        <dbReference type="Proteomes" id="UP001159427"/>
    </source>
</evidence>
<evidence type="ECO:0000256" key="3">
    <source>
        <dbReference type="ARBA" id="ARBA00022490"/>
    </source>
</evidence>
<dbReference type="Pfam" id="PF00305">
    <property type="entry name" value="Lipoxygenase"/>
    <property type="match status" value="1"/>
</dbReference>
<comment type="caution">
    <text evidence="12">The sequence shown here is derived from an EMBL/GenBank/DDBJ whole genome shotgun (WGS) entry which is preliminary data.</text>
</comment>
<dbReference type="PRINTS" id="PR00467">
    <property type="entry name" value="MAMLPOXGNASE"/>
</dbReference>
<dbReference type="SUPFAM" id="SSF56634">
    <property type="entry name" value="Heme-dependent catalase-like"/>
    <property type="match status" value="1"/>
</dbReference>
<proteinExistence type="predicted"/>
<evidence type="ECO:0000313" key="12">
    <source>
        <dbReference type="EMBL" id="CAH3023564.1"/>
    </source>
</evidence>
<dbReference type="Proteomes" id="UP001159427">
    <property type="component" value="Unassembled WGS sequence"/>
</dbReference>
<comment type="caution">
    <text evidence="8">Lacks conserved residue(s) required for the propagation of feature annotation.</text>
</comment>
<comment type="pathway">
    <text evidence="2">Lipid metabolism.</text>
</comment>
<evidence type="ECO:0000256" key="4">
    <source>
        <dbReference type="ARBA" id="ARBA00022723"/>
    </source>
</evidence>
<keyword evidence="7" id="KW-0443">Lipid metabolism</keyword>
<evidence type="ECO:0000256" key="5">
    <source>
        <dbReference type="ARBA" id="ARBA00022964"/>
    </source>
</evidence>
<evidence type="ECO:0000259" key="10">
    <source>
        <dbReference type="PROSITE" id="PS50095"/>
    </source>
</evidence>
<dbReference type="InterPro" id="IPR001024">
    <property type="entry name" value="PLAT/LH2_dom"/>
</dbReference>
<sequence length="1075" mass="121822">MGNRKSKSASIRHQTVKPGKSSHDQYINNPQDRHVDQSGFKMPWRNIGYEVYKGIMGEELFKQKIEEFEKPLPPPGLFDAARIAYDTNKLKLLFGAKAMIKGQRGTHPVGVGSEGIATIVSNPKFPACEFFTPGRSYPVCIRHSTIQSVDDVMLDFCGAALRFVGSEDEESPCDLVMGTGPTTPLWSSKAIFDALRAKISGDLKSYHLLSPDNLAANIGGLRLKPDSFYDQRYYTEVILNFKAFDGIKRYVRFRMIPADGSPETGLLSEEVQWHPWDFNQRFPNETLPPDYLKREYKERIGKGTLEYKLQLQLHEAKPEDSHLILQVGREWDESTHPWLDLADIKMTSLLSPKATERLKFTLCNLPPSIDLLPAQSVDDPSVVLHIRNAVYAWSQKLRSMRSNKVIPDNVASYLIRVETGSHSGAGTDATISISLTGTGGKTDMIKLDNWGNDFERGDVDEYSMEAMDVGEVLMVHLHNDGGGWWYKNPDWFVNRISVISSTQEDPFEFPCYRWVLSDLVVFEGKAILPFEDQQECLKTQRNIELQQRQESYKWGTFPGFEDLPGHLQATKHSDIPRDSQFSHEAKSSIADDKKKAVIDFGLSNLATLLETWDNFDDFQKILSRPYVGVPKVVEGDRWMADSVYGSMFLNGCSPNALERCEKLPSNFPVTDALVKSALERGLTLEQEMKEGHVYIVDYKELEDITESWEQGETSYTAHPLGLFYVNSSGDLVPIAIQLFQQPSETNPIWTHGDSQYDWLLAKMWLRYADLRMQQVNTHILKTHFVMEPFAVAAWRHLPSVHPVFKILFPHLRSVMAINNFVRHDFVTRPDVLQLLKKSYKKFKFSMLSLPEVISKNGVEDATKLPKYFYRDDALRLWKAVSTFMKEVISTYYGSDGEVAKDTELQAWLRDLQENGFPVGEGGNDHELPKSLATVDQLIHVLTCIAFTCSCQHAAVNFGLMDVAGFIPNTPHLMRRPPPTKKNEASLKSIMETLPNKSQAAHQIAFLYVTTKFAEDERFLGDATHSLLTGDKAEEAICRFQASLQEISDAIKARNESLELPYINLLPERIPDSIAI</sequence>
<dbReference type="EMBL" id="CALNXI010000266">
    <property type="protein sequence ID" value="CAH3023564.1"/>
    <property type="molecule type" value="Genomic_DNA"/>
</dbReference>
<evidence type="ECO:0000256" key="2">
    <source>
        <dbReference type="ARBA" id="ARBA00005189"/>
    </source>
</evidence>
<comment type="subcellular location">
    <subcellularLocation>
        <location evidence="1">Cytoplasm</location>
    </subcellularLocation>
</comment>
<dbReference type="SMART" id="SM00308">
    <property type="entry name" value="LH2"/>
    <property type="match status" value="1"/>
</dbReference>
<dbReference type="Gene3D" id="2.40.180.10">
    <property type="entry name" value="Catalase core domain"/>
    <property type="match status" value="1"/>
</dbReference>
<dbReference type="PROSITE" id="PS51393">
    <property type="entry name" value="LIPOXYGENASE_3"/>
    <property type="match status" value="1"/>
</dbReference>
<dbReference type="InterPro" id="IPR013819">
    <property type="entry name" value="LipOase_C"/>
</dbReference>
<dbReference type="Pfam" id="PF01477">
    <property type="entry name" value="PLAT"/>
    <property type="match status" value="1"/>
</dbReference>
<dbReference type="SUPFAM" id="SSF49723">
    <property type="entry name" value="Lipase/lipooxygenase domain (PLAT/LH2 domain)"/>
    <property type="match status" value="1"/>
</dbReference>
<evidence type="ECO:0000259" key="11">
    <source>
        <dbReference type="PROSITE" id="PS51393"/>
    </source>
</evidence>